<evidence type="ECO:0000256" key="1">
    <source>
        <dbReference type="ARBA" id="ARBA00006787"/>
    </source>
</evidence>
<dbReference type="Pfam" id="PF03055">
    <property type="entry name" value="RPE65"/>
    <property type="match status" value="1"/>
</dbReference>
<feature type="binding site" evidence="5">
    <location>
        <position position="156"/>
    </location>
    <ligand>
        <name>Fe cation</name>
        <dbReference type="ChEBI" id="CHEBI:24875"/>
        <note>catalytic</note>
    </ligand>
</feature>
<dbReference type="PANTHER" id="PTHR10543:SF89">
    <property type="entry name" value="CAROTENOID 9,10(9',10')-CLEAVAGE DIOXYGENASE 1"/>
    <property type="match status" value="1"/>
</dbReference>
<dbReference type="RefSeq" id="WP_091285291.1">
    <property type="nucleotide sequence ID" value="NZ_FMCW01000036.1"/>
</dbReference>
<protein>
    <recommendedName>
        <fullName evidence="6">Dioxygenase</fullName>
        <ecNumber evidence="6">1.13.11.-</ecNumber>
    </recommendedName>
</protein>
<dbReference type="GO" id="GO:0046872">
    <property type="term" value="F:metal ion binding"/>
    <property type="evidence" value="ECO:0007669"/>
    <property type="project" value="UniProtKB-KW"/>
</dbReference>
<evidence type="ECO:0000313" key="8">
    <source>
        <dbReference type="Proteomes" id="UP000199375"/>
    </source>
</evidence>
<dbReference type="Proteomes" id="UP000199375">
    <property type="component" value="Unassembled WGS sequence"/>
</dbReference>
<dbReference type="PANTHER" id="PTHR10543">
    <property type="entry name" value="BETA-CAROTENE DIOXYGENASE"/>
    <property type="match status" value="1"/>
</dbReference>
<dbReference type="GO" id="GO:0010436">
    <property type="term" value="F:carotenoid dioxygenase activity"/>
    <property type="evidence" value="ECO:0007669"/>
    <property type="project" value="TreeGrafter"/>
</dbReference>
<evidence type="ECO:0000313" key="7">
    <source>
        <dbReference type="EMBL" id="SCF16449.1"/>
    </source>
</evidence>
<proteinExistence type="inferred from homology"/>
<keyword evidence="4 5" id="KW-0408">Iron</keyword>
<evidence type="ECO:0000256" key="4">
    <source>
        <dbReference type="ARBA" id="ARBA00023004"/>
    </source>
</evidence>
<keyword evidence="2 5" id="KW-0479">Metal-binding</keyword>
<name>A0A1C4Y6U6_9ACTN</name>
<comment type="similarity">
    <text evidence="1 6">Belongs to the carotenoid oxygenase family.</text>
</comment>
<comment type="cofactor">
    <cofactor evidence="5 6">
        <name>Fe(2+)</name>
        <dbReference type="ChEBI" id="CHEBI:29033"/>
    </cofactor>
    <text evidence="5 6">Binds 1 Fe(2+) ion per subunit.</text>
</comment>
<reference evidence="7 8" key="1">
    <citation type="submission" date="2016-06" db="EMBL/GenBank/DDBJ databases">
        <authorList>
            <person name="Kjaerup R.B."/>
            <person name="Dalgaard T.S."/>
            <person name="Juul-Madsen H.R."/>
        </authorList>
    </citation>
    <scope>NUCLEOTIDE SEQUENCE [LARGE SCALE GENOMIC DNA]</scope>
    <source>
        <strain evidence="7 8">DSM 45626</strain>
    </source>
</reference>
<evidence type="ECO:0000256" key="3">
    <source>
        <dbReference type="ARBA" id="ARBA00023002"/>
    </source>
</evidence>
<dbReference type="AlphaFoldDB" id="A0A1C4Y6U6"/>
<gene>
    <name evidence="7" type="ORF">GA0070558_13637</name>
</gene>
<accession>A0A1C4Y6U6</accession>
<sequence length="448" mass="49421">MSVVALAPRTPYRNDNRRPVATEATELDLTVTGRLPAELDGCFVRIGPNPVGGDRPGHALVGDGMVHGVRLRSGRALWYRNRWIRTDRTTRALGELALPGPRHGLSDNANANVIRHGGRTLALGEAGVLPVELDDELGSVARIDFDATLPHGFAAHAECDPVTGELFAVAYYHELPYVEHLVLTPEGRVRRSERIEVAGPPLMHSLALTDRHSVLFDLPVTFSPTLARAGSRFPYAWQRGRAARLGLLPREGRGADVRWFDVDPCYVFHPVNAYEVDDTCVVDVVRHDRVFDRDLHAPGESAPTLWRWTLDLTRGTVAAEQLDDIPQEFPRIDERRKTMRHRYAYTVAMQSGAGVLGGSALLRHDLQRREVAVHDFGPHREAGEAVFVPRGPLSAEDDGWLLTYVHDGRTGRSDLVVLDAGDFTGEPVAVVHLPGRVPSGFHANWIGS</sequence>
<evidence type="ECO:0000256" key="6">
    <source>
        <dbReference type="RuleBase" id="RU364048"/>
    </source>
</evidence>
<feature type="binding site" evidence="5">
    <location>
        <position position="442"/>
    </location>
    <ligand>
        <name>Fe cation</name>
        <dbReference type="ChEBI" id="CHEBI:24875"/>
        <note>catalytic</note>
    </ligand>
</feature>
<evidence type="ECO:0000256" key="2">
    <source>
        <dbReference type="ARBA" id="ARBA00022723"/>
    </source>
</evidence>
<dbReference type="EMBL" id="FMCW01000036">
    <property type="protein sequence ID" value="SCF16449.1"/>
    <property type="molecule type" value="Genomic_DNA"/>
</dbReference>
<feature type="binding site" evidence="5">
    <location>
        <position position="204"/>
    </location>
    <ligand>
        <name>Fe cation</name>
        <dbReference type="ChEBI" id="CHEBI:24875"/>
        <note>catalytic</note>
    </ligand>
</feature>
<dbReference type="EC" id="1.13.11.-" evidence="6"/>
<keyword evidence="3 6" id="KW-0560">Oxidoreductase</keyword>
<dbReference type="GO" id="GO:0016121">
    <property type="term" value="P:carotene catabolic process"/>
    <property type="evidence" value="ECO:0007669"/>
    <property type="project" value="TreeGrafter"/>
</dbReference>
<feature type="binding site" evidence="5">
    <location>
        <position position="269"/>
    </location>
    <ligand>
        <name>Fe cation</name>
        <dbReference type="ChEBI" id="CHEBI:24875"/>
        <note>catalytic</note>
    </ligand>
</feature>
<dbReference type="InterPro" id="IPR004294">
    <property type="entry name" value="Carotenoid_Oase"/>
</dbReference>
<evidence type="ECO:0000256" key="5">
    <source>
        <dbReference type="PIRSR" id="PIRSR604294-1"/>
    </source>
</evidence>
<organism evidence="7 8">
    <name type="scientific">Micromonospora haikouensis</name>
    <dbReference type="NCBI Taxonomy" id="686309"/>
    <lineage>
        <taxon>Bacteria</taxon>
        <taxon>Bacillati</taxon>
        <taxon>Actinomycetota</taxon>
        <taxon>Actinomycetes</taxon>
        <taxon>Micromonosporales</taxon>
        <taxon>Micromonosporaceae</taxon>
        <taxon>Micromonospora</taxon>
    </lineage>
</organism>
<keyword evidence="6 7" id="KW-0223">Dioxygenase</keyword>